<dbReference type="RefSeq" id="WP_144987414.1">
    <property type="nucleotide sequence ID" value="NZ_VNJK01000001.1"/>
</dbReference>
<evidence type="ECO:0000313" key="5">
    <source>
        <dbReference type="Proteomes" id="UP000318102"/>
    </source>
</evidence>
<evidence type="ECO:0000256" key="1">
    <source>
        <dbReference type="ARBA" id="ARBA00022737"/>
    </source>
</evidence>
<dbReference type="Proteomes" id="UP000318102">
    <property type="component" value="Unassembled WGS sequence"/>
</dbReference>
<evidence type="ECO:0000259" key="3">
    <source>
        <dbReference type="Pfam" id="PF25023"/>
    </source>
</evidence>
<evidence type="ECO:0000256" key="2">
    <source>
        <dbReference type="SAM" id="SignalP"/>
    </source>
</evidence>
<evidence type="ECO:0000313" key="4">
    <source>
        <dbReference type="EMBL" id="TVX92191.1"/>
    </source>
</evidence>
<accession>A0A559IX69</accession>
<sequence>MKKMRKLSALLALVMFLELAAPLFFQVAEAAVALKPVTTQTADNKALLTIDYVAKKYNVTPSDILLRLNEGYSLKHVHDALAKNPDVTALEATLEELFPGVGKKYEPPAVTDATYGLQMTGFDMPFPKLGDVTGATYGNVTESVYGSRKKRSLTSLPPITHDALSLVKHHTKLDQAPYSIQTGNESISSVDGSLSLSSGDLSIPGRNGLSFSLRRNYNSNDAEFFQKSVKSSSYYSTQVVPYFCGNLYKYLNGRNYPRQSWGKYCSEKGVLIFGPTYFFKYPEVGIPHLSGRDEEVDPQASAMFKPENFNLYENGKYWKKDEFTWDAPYDMEVFIAPNKHSGKTYEVVGGHNIPYPPVVDNEVKKNRMDSRVGVGKGWTWDIPYMKFEDQETYIRMPAGGVYQVDKDLNLKKYPWKDAVLTKDTSKKVDWYTSAYALKMKQGATYYFDSSGQLIRIEDNYANFLNFQYAWWGLEKVTDSLGNYIHLIRDSNGNITARNNANETVKYVFNKFQGTVGTERTEIPYLESVTDTMGRTTRYEYDPAQSMFSVTSYPINQRNDYALIKAVHHPTGARTEYRYDKVLRNLGHNSKQEQFRVVERKDIAQYVNGAVVESNQTSIQYESDPYASSSPGKHKTVFKNGDSTITSTYDKVYAGDDFTFRNVESVQQAGHSQQVTNQAYTTNIFNPYPTQITSKKISNGAESPSLIVNRQYNENGSVTSETNNLGASATTTYDAKWGLPETITSKLDTNQQSVTRMQRNEKGAVIESKTYANAEGGRLLSHINYEHDGFGNVTKVTAHNDKGKPTEFRYHYGSEYQSAFMTQQEVDVTNADGQVSTIVEKAKYDPTTGRLLSYTDGKQQTTSYAYDPLGRMTLVTMPNQSQLSYVYNDTQNHAQMKNTLGEVTEAWFDPLGRKIREAQGLGEVKYGYDERTSQMIWTEDAYGNRTTYTYDGFGRPLQTTYADATTDRVEYDDAKLMITAIDAEQNRTKSTSDILGRTILVESLQNKQKYVPVQRTEYNLAGGVTSTTDANGNYTAYQYDAGGQLIAVNDAEKQTTSYQYDRLGNLIETTYANSQKMKKEYDELGRVTKKINGTGQVQKYYYDANSNLEKYIDRSGNITENSYNVMNQLIQNKLGNETVQYSYDTEGRPVTMTDHRGTTSYEYQARSGFLTSIQYPDGVKLTNNYDMNKKTGYEFAAPGVKVKVDGTYNNVNQLKQLNIMSSGNQLAKTISYDYLANGQFAKQTYGNAFVTDYLYEDTKLKQLKHTKGGVAQNTFQYGYDLVGNITQRNENNYNTNFSYTPLNQIQTSSEFNETYSYDERYNRETLDSSRELPDKDAQYEYDKKNRLTKVTGDHNPVTYSYTGEGLLYERVENNVKNRYYYDANKLLLAEAVVGEDGKAKIKYVYLYDLNGKLIGRQDAATSQLQYYQLNGHGDVVAIVDEAGKKLNEYRYDIWGLPLEERETVPNILKYSGEYWDKTTGLQYLRARWYDPSIGRFISEDTYEGELGNPLSLNLYTYVANNPLLYIDPSGHRYKSYDLLELELVLDHAMKLNSTKADEYWATRQYLGGIFEPVFNDRNNNRFKYLYGQLTQTSSYKNSKGNAAWAKEELLDAYDEWQIPYLLEVAASFGTIGAMGSIKPTGKLAYSGSINAKNVKFSQDSISRKFSDGKTVEDTINGLKKGTIKPGDLPAIRIFEKNGEIYTLDNRRLYAAQEAGVRVSYRMATPEEVSKEAWKFTTKNGGTSIRVR</sequence>
<keyword evidence="5" id="KW-1185">Reference proteome</keyword>
<feature type="domain" description="Teneurin-like YD-shell" evidence="3">
    <location>
        <begin position="1203"/>
        <end position="1521"/>
    </location>
</feature>
<dbReference type="InterPro" id="IPR006530">
    <property type="entry name" value="YD"/>
</dbReference>
<dbReference type="NCBIfam" id="TIGR01643">
    <property type="entry name" value="YD_repeat_2x"/>
    <property type="match status" value="4"/>
</dbReference>
<gene>
    <name evidence="4" type="ORF">FPZ44_03435</name>
</gene>
<dbReference type="InterPro" id="IPR056823">
    <property type="entry name" value="TEN-like_YD-shell"/>
</dbReference>
<dbReference type="PANTHER" id="PTHR32305:SF15">
    <property type="entry name" value="PROTEIN RHSA-RELATED"/>
    <property type="match status" value="1"/>
</dbReference>
<name>A0A559IX69_9BACL</name>
<dbReference type="Pfam" id="PF25023">
    <property type="entry name" value="TEN_YD-shell"/>
    <property type="match status" value="1"/>
</dbReference>
<reference evidence="4 5" key="1">
    <citation type="submission" date="2019-07" db="EMBL/GenBank/DDBJ databases">
        <authorList>
            <person name="Kim J."/>
        </authorList>
    </citation>
    <scope>NUCLEOTIDE SEQUENCE [LARGE SCALE GENOMIC DNA]</scope>
    <source>
        <strain evidence="4 5">N4</strain>
    </source>
</reference>
<keyword evidence="1" id="KW-0677">Repeat</keyword>
<protein>
    <submittedName>
        <fullName evidence="4">RHS repeat protein</fullName>
    </submittedName>
</protein>
<dbReference type="NCBIfam" id="TIGR03696">
    <property type="entry name" value="Rhs_assc_core"/>
    <property type="match status" value="1"/>
</dbReference>
<dbReference type="Pfam" id="PF05593">
    <property type="entry name" value="RHS_repeat"/>
    <property type="match status" value="3"/>
</dbReference>
<dbReference type="OrthoDB" id="41445at2"/>
<dbReference type="PANTHER" id="PTHR32305">
    <property type="match status" value="1"/>
</dbReference>
<dbReference type="InterPro" id="IPR022385">
    <property type="entry name" value="Rhs_assc_core"/>
</dbReference>
<keyword evidence="2" id="KW-0732">Signal</keyword>
<feature type="chain" id="PRO_5038547423" evidence="2">
    <location>
        <begin position="21"/>
        <end position="1746"/>
    </location>
</feature>
<dbReference type="InterPro" id="IPR050708">
    <property type="entry name" value="T6SS_VgrG/RHS"/>
</dbReference>
<comment type="caution">
    <text evidence="4">The sequence shown here is derived from an EMBL/GenBank/DDBJ whole genome shotgun (WGS) entry which is preliminary data.</text>
</comment>
<organism evidence="4 5">
    <name type="scientific">Paenibacillus agilis</name>
    <dbReference type="NCBI Taxonomy" id="3020863"/>
    <lineage>
        <taxon>Bacteria</taxon>
        <taxon>Bacillati</taxon>
        <taxon>Bacillota</taxon>
        <taxon>Bacilli</taxon>
        <taxon>Bacillales</taxon>
        <taxon>Paenibacillaceae</taxon>
        <taxon>Paenibacillus</taxon>
    </lineage>
</organism>
<dbReference type="Gene3D" id="2.180.10.10">
    <property type="entry name" value="RHS repeat-associated core"/>
    <property type="match status" value="2"/>
</dbReference>
<dbReference type="InterPro" id="IPR031325">
    <property type="entry name" value="RHS_repeat"/>
</dbReference>
<dbReference type="EMBL" id="VNJK01000001">
    <property type="protein sequence ID" value="TVX92191.1"/>
    <property type="molecule type" value="Genomic_DNA"/>
</dbReference>
<proteinExistence type="predicted"/>
<feature type="signal peptide" evidence="2">
    <location>
        <begin position="1"/>
        <end position="20"/>
    </location>
</feature>